<organism evidence="2 3">
    <name type="scientific">Fluctibacter corallii</name>
    <dbReference type="NCBI Taxonomy" id="2984329"/>
    <lineage>
        <taxon>Bacteria</taxon>
        <taxon>Pseudomonadati</taxon>
        <taxon>Pseudomonadota</taxon>
        <taxon>Gammaproteobacteria</taxon>
        <taxon>Alteromonadales</taxon>
        <taxon>Alteromonadaceae</taxon>
        <taxon>Fluctibacter</taxon>
    </lineage>
</organism>
<dbReference type="Gene3D" id="3.40.50.1390">
    <property type="entry name" value="Resolvase, N-terminal catalytic domain"/>
    <property type="match status" value="1"/>
</dbReference>
<dbReference type="Pfam" id="PF00239">
    <property type="entry name" value="Resolvase"/>
    <property type="match status" value="1"/>
</dbReference>
<dbReference type="SMART" id="SM00857">
    <property type="entry name" value="Resolvase"/>
    <property type="match status" value="1"/>
</dbReference>
<evidence type="ECO:0000313" key="2">
    <source>
        <dbReference type="EMBL" id="MCV2883611.1"/>
    </source>
</evidence>
<name>A0ABT3A4K2_9ALTE</name>
<reference evidence="2 3" key="1">
    <citation type="submission" date="2022-10" db="EMBL/GenBank/DDBJ databases">
        <title>Aestuariibacter sp. AA17 isolated from Montipora capitata coral fragment.</title>
        <authorList>
            <person name="Emsley S.A."/>
            <person name="Pfannmuller K.M."/>
            <person name="Loughran R.M."/>
            <person name="Shlafstein M."/>
            <person name="Papke E."/>
            <person name="Saw J.H."/>
            <person name="Ushijima B."/>
            <person name="Videau P."/>
        </authorList>
    </citation>
    <scope>NUCLEOTIDE SEQUENCE [LARGE SCALE GENOMIC DNA]</scope>
    <source>
        <strain evidence="2 3">AA17</strain>
    </source>
</reference>
<dbReference type="Proteomes" id="UP001652504">
    <property type="component" value="Unassembled WGS sequence"/>
</dbReference>
<dbReference type="CDD" id="cd03768">
    <property type="entry name" value="SR_ResInv"/>
    <property type="match status" value="1"/>
</dbReference>
<gene>
    <name evidence="2" type="ORF">OE749_02715</name>
</gene>
<comment type="caution">
    <text evidence="2">The sequence shown here is derived from an EMBL/GenBank/DDBJ whole genome shotgun (WGS) entry which is preliminary data.</text>
</comment>
<evidence type="ECO:0000313" key="3">
    <source>
        <dbReference type="Proteomes" id="UP001652504"/>
    </source>
</evidence>
<dbReference type="InterPro" id="IPR006119">
    <property type="entry name" value="Resolv_N"/>
</dbReference>
<dbReference type="PROSITE" id="PS51736">
    <property type="entry name" value="RECOMBINASES_3"/>
    <property type="match status" value="1"/>
</dbReference>
<protein>
    <submittedName>
        <fullName evidence="2">Recombinase family protein</fullName>
    </submittedName>
</protein>
<dbReference type="SUPFAM" id="SSF53041">
    <property type="entry name" value="Resolvase-like"/>
    <property type="match status" value="1"/>
</dbReference>
<keyword evidence="3" id="KW-1185">Reference proteome</keyword>
<proteinExistence type="predicted"/>
<sequence>MLIDYGRISTLEQNHDLQLDTLTQAECQTTFIETISGGKRHRPELEAILNSLSSNDTLAVWRLDRMGRSLKSLVDIINDLE</sequence>
<dbReference type="InterPro" id="IPR036162">
    <property type="entry name" value="Resolvase-like_N_sf"/>
</dbReference>
<evidence type="ECO:0000259" key="1">
    <source>
        <dbReference type="PROSITE" id="PS51736"/>
    </source>
</evidence>
<dbReference type="EMBL" id="JAOWKX010000001">
    <property type="protein sequence ID" value="MCV2883611.1"/>
    <property type="molecule type" value="Genomic_DNA"/>
</dbReference>
<feature type="domain" description="Resolvase/invertase-type recombinase catalytic" evidence="1">
    <location>
        <begin position="1"/>
        <end position="81"/>
    </location>
</feature>
<accession>A0ABT3A4K2</accession>
<dbReference type="RefSeq" id="WP_263710807.1">
    <property type="nucleotide sequence ID" value="NZ_JAOWKX010000001.1"/>
</dbReference>